<evidence type="ECO:0000313" key="2">
    <source>
        <dbReference type="Proteomes" id="UP000814033"/>
    </source>
</evidence>
<accession>A0ACB8S7E6</accession>
<organism evidence="1 2">
    <name type="scientific">Auriscalpium vulgare</name>
    <dbReference type="NCBI Taxonomy" id="40419"/>
    <lineage>
        <taxon>Eukaryota</taxon>
        <taxon>Fungi</taxon>
        <taxon>Dikarya</taxon>
        <taxon>Basidiomycota</taxon>
        <taxon>Agaricomycotina</taxon>
        <taxon>Agaricomycetes</taxon>
        <taxon>Russulales</taxon>
        <taxon>Auriscalpiaceae</taxon>
        <taxon>Auriscalpium</taxon>
    </lineage>
</organism>
<evidence type="ECO:0000313" key="1">
    <source>
        <dbReference type="EMBL" id="KAI0052117.1"/>
    </source>
</evidence>
<name>A0ACB8S7E6_9AGAM</name>
<protein>
    <submittedName>
        <fullName evidence="1">Uncharacterized protein</fullName>
    </submittedName>
</protein>
<comment type="caution">
    <text evidence="1">The sequence shown here is derived from an EMBL/GenBank/DDBJ whole genome shotgun (WGS) entry which is preliminary data.</text>
</comment>
<dbReference type="Proteomes" id="UP000814033">
    <property type="component" value="Unassembled WGS sequence"/>
</dbReference>
<keyword evidence="2" id="KW-1185">Reference proteome</keyword>
<reference evidence="1" key="1">
    <citation type="submission" date="2021-02" db="EMBL/GenBank/DDBJ databases">
        <authorList>
            <consortium name="DOE Joint Genome Institute"/>
            <person name="Ahrendt S."/>
            <person name="Looney B.P."/>
            <person name="Miyauchi S."/>
            <person name="Morin E."/>
            <person name="Drula E."/>
            <person name="Courty P.E."/>
            <person name="Chicoki N."/>
            <person name="Fauchery L."/>
            <person name="Kohler A."/>
            <person name="Kuo A."/>
            <person name="Labutti K."/>
            <person name="Pangilinan J."/>
            <person name="Lipzen A."/>
            <person name="Riley R."/>
            <person name="Andreopoulos W."/>
            <person name="He G."/>
            <person name="Johnson J."/>
            <person name="Barry K.W."/>
            <person name="Grigoriev I.V."/>
            <person name="Nagy L."/>
            <person name="Hibbett D."/>
            <person name="Henrissat B."/>
            <person name="Matheny P.B."/>
            <person name="Labbe J."/>
            <person name="Martin F."/>
        </authorList>
    </citation>
    <scope>NUCLEOTIDE SEQUENCE</scope>
    <source>
        <strain evidence="1">FP105234-sp</strain>
    </source>
</reference>
<reference evidence="1" key="2">
    <citation type="journal article" date="2022" name="New Phytol.">
        <title>Evolutionary transition to the ectomycorrhizal habit in the genomes of a hyperdiverse lineage of mushroom-forming fungi.</title>
        <authorList>
            <person name="Looney B."/>
            <person name="Miyauchi S."/>
            <person name="Morin E."/>
            <person name="Drula E."/>
            <person name="Courty P.E."/>
            <person name="Kohler A."/>
            <person name="Kuo A."/>
            <person name="LaButti K."/>
            <person name="Pangilinan J."/>
            <person name="Lipzen A."/>
            <person name="Riley R."/>
            <person name="Andreopoulos W."/>
            <person name="He G."/>
            <person name="Johnson J."/>
            <person name="Nolan M."/>
            <person name="Tritt A."/>
            <person name="Barry K.W."/>
            <person name="Grigoriev I.V."/>
            <person name="Nagy L.G."/>
            <person name="Hibbett D."/>
            <person name="Henrissat B."/>
            <person name="Matheny P.B."/>
            <person name="Labbe J."/>
            <person name="Martin F.M."/>
        </authorList>
    </citation>
    <scope>NUCLEOTIDE SEQUENCE</scope>
    <source>
        <strain evidence="1">FP105234-sp</strain>
    </source>
</reference>
<dbReference type="EMBL" id="MU275847">
    <property type="protein sequence ID" value="KAI0052117.1"/>
    <property type="molecule type" value="Genomic_DNA"/>
</dbReference>
<proteinExistence type="predicted"/>
<gene>
    <name evidence="1" type="ORF">FA95DRAFT_1553787</name>
</gene>
<sequence length="621" mass="68515">MQNPQAAAFLVPTPEPQTLNVTTGQLDWDALRARSLAPGGFGADRAVIWPQLLHVDPEVPAFEVAEDPHEDERQIRLDTDRSFVLYPVEENMTDREERQEELRRLIVQIFRRRPGLSYFQGYHDIITVLMLSLPPTVALPAAEKVSLHRLRDSMGHTLEPLMGLMRILQRLLRQADPDYATLLEEQSPLPYTALSHLLTLFSHDVPTLPLIQHIFDYLFSRPPISVVYLAAAFILARKDEVEMLEREGEEGMIHSVLSGIPDLIDRPEGEEDQEDKQAASRIPEGRGSSLPKDRDESTRTESTTEEDVILPLALAEPDGPLLDSSADETHNAPTHSATTLEHLDDPVPSEPPSAPKGTEEPIGAATSEPEPESSASSSSHSRRPSLPPSDIPSPPEFGSPPLPPTLLKRSSSPSPARTGSPSPPPHRRRVKLSLPDLLNHADNLFAQFPPTDPALLLDRIMGPASAMRTWSENPARLPPDDAAEALIVASTDIVLPWNPEDDLPATSSVDSNDEDLERTEKTWFRRRRGLEKGKEKVDSTRKRRKLRKRNRPVFGARVERRTMLAGAALVLGVAMAVSVYGMHANGRGGGINGDLRKMGRVLGGIVGVGERLWHAAEGFAL</sequence>